<dbReference type="EMBL" id="CAJNOC010003570">
    <property type="protein sequence ID" value="CAF0988840.1"/>
    <property type="molecule type" value="Genomic_DNA"/>
</dbReference>
<dbReference type="Proteomes" id="UP000663879">
    <property type="component" value="Unassembled WGS sequence"/>
</dbReference>
<sequence length="276" mass="32789">MYKPLKELRREIIIGCHEPIDEECKMSKISECGDGLDVSKPLKDELNREREIKFWLSVLKRVGLTSQMIEVYDEPILKYLYEIDVDLQDKKPYNFTLRFYFYPNEFFTNEVLTKTYEFKIELDQNDPFVFEAPETVCSKGCKINWKKGKNVTKKSNVLDSNEDRQLSFFNFFDTNDFENKTRDRLTCDEEAELAIDYEIGYTFKEKVIPRAILYYMGEINDDDDDEEEQSDFDDDNEQDDDYEINLAESKRNQNDMNQCTGVSRCDNRKSKNLNKN</sequence>
<dbReference type="GO" id="GO:0006334">
    <property type="term" value="P:nucleosome assembly"/>
    <property type="evidence" value="ECO:0007669"/>
    <property type="project" value="InterPro"/>
</dbReference>
<dbReference type="PANTHER" id="PTHR11875">
    <property type="entry name" value="TESTIS-SPECIFIC Y-ENCODED PROTEIN"/>
    <property type="match status" value="1"/>
</dbReference>
<accession>A0A814FQL7</accession>
<dbReference type="OrthoDB" id="27325at2759"/>
<dbReference type="InterPro" id="IPR002164">
    <property type="entry name" value="NAP_family"/>
</dbReference>
<evidence type="ECO:0000256" key="2">
    <source>
        <dbReference type="RuleBase" id="RU003876"/>
    </source>
</evidence>
<organism evidence="4 5">
    <name type="scientific">Brachionus calyciflorus</name>
    <dbReference type="NCBI Taxonomy" id="104777"/>
    <lineage>
        <taxon>Eukaryota</taxon>
        <taxon>Metazoa</taxon>
        <taxon>Spiralia</taxon>
        <taxon>Gnathifera</taxon>
        <taxon>Rotifera</taxon>
        <taxon>Eurotatoria</taxon>
        <taxon>Monogononta</taxon>
        <taxon>Pseudotrocha</taxon>
        <taxon>Ploima</taxon>
        <taxon>Brachionidae</taxon>
        <taxon>Brachionus</taxon>
    </lineage>
</organism>
<evidence type="ECO:0000313" key="5">
    <source>
        <dbReference type="Proteomes" id="UP000663879"/>
    </source>
</evidence>
<reference evidence="4" key="1">
    <citation type="submission" date="2021-02" db="EMBL/GenBank/DDBJ databases">
        <authorList>
            <person name="Nowell W R."/>
        </authorList>
    </citation>
    <scope>NUCLEOTIDE SEQUENCE</scope>
    <source>
        <strain evidence="4">Ploen Becks lab</strain>
    </source>
</reference>
<dbReference type="InterPro" id="IPR037231">
    <property type="entry name" value="NAP-like_sf"/>
</dbReference>
<evidence type="ECO:0000313" key="4">
    <source>
        <dbReference type="EMBL" id="CAF0988840.1"/>
    </source>
</evidence>
<dbReference type="Gene3D" id="3.30.1120.90">
    <property type="entry name" value="Nucleosome assembly protein"/>
    <property type="match status" value="1"/>
</dbReference>
<name>A0A814FQL7_9BILA</name>
<comment type="similarity">
    <text evidence="1 2">Belongs to the nucleosome assembly protein (NAP) family.</text>
</comment>
<proteinExistence type="inferred from homology"/>
<protein>
    <submittedName>
        <fullName evidence="4">Uncharacterized protein</fullName>
    </submittedName>
</protein>
<keyword evidence="5" id="KW-1185">Reference proteome</keyword>
<gene>
    <name evidence="4" type="ORF">OXX778_LOCUS15803</name>
</gene>
<evidence type="ECO:0000256" key="1">
    <source>
        <dbReference type="ARBA" id="ARBA00009947"/>
    </source>
</evidence>
<dbReference type="SUPFAM" id="SSF143113">
    <property type="entry name" value="NAP-like"/>
    <property type="match status" value="1"/>
</dbReference>
<dbReference type="GO" id="GO:0005634">
    <property type="term" value="C:nucleus"/>
    <property type="evidence" value="ECO:0007669"/>
    <property type="project" value="InterPro"/>
</dbReference>
<dbReference type="Pfam" id="PF00956">
    <property type="entry name" value="NAP"/>
    <property type="match status" value="1"/>
</dbReference>
<comment type="caution">
    <text evidence="4">The sequence shown here is derived from an EMBL/GenBank/DDBJ whole genome shotgun (WGS) entry which is preliminary data.</text>
</comment>
<evidence type="ECO:0000256" key="3">
    <source>
        <dbReference type="SAM" id="MobiDB-lite"/>
    </source>
</evidence>
<dbReference type="AlphaFoldDB" id="A0A814FQL7"/>
<feature type="region of interest" description="Disordered" evidence="3">
    <location>
        <begin position="246"/>
        <end position="276"/>
    </location>
</feature>